<gene>
    <name evidence="2" type="ORF">LOC71_22300</name>
</gene>
<reference evidence="2" key="1">
    <citation type="submission" date="2021-11" db="EMBL/GenBank/DDBJ databases">
        <title>Genome sequence.</title>
        <authorList>
            <person name="Sun Q."/>
        </authorList>
    </citation>
    <scope>NUCLEOTIDE SEQUENCE</scope>
    <source>
        <strain evidence="2">JC740</strain>
    </source>
</reference>
<protein>
    <submittedName>
        <fullName evidence="2">Uncharacterized protein</fullName>
    </submittedName>
</protein>
<keyword evidence="3" id="KW-1185">Reference proteome</keyword>
<dbReference type="EMBL" id="JAJKFW010000062">
    <property type="protein sequence ID" value="MCC9645018.1"/>
    <property type="molecule type" value="Genomic_DNA"/>
</dbReference>
<sequence>MFELDLQLDQIEFDHQVIEHATKKAAQKPIEEALGSVKERMLDRLQPGNGPSRPGDSPNVHVSANAGLRDIMLAYDSQSQSGVVGSVLHSDSGSEQPLPGLLEDGGTTTIRHRKSGKKRRVRIAPRPYAGPSFEDAIQAGEIDGPWEGEITG</sequence>
<dbReference type="Proteomes" id="UP001430306">
    <property type="component" value="Unassembled WGS sequence"/>
</dbReference>
<dbReference type="RefSeq" id="WP_230276673.1">
    <property type="nucleotide sequence ID" value="NZ_JAJKFW010000062.1"/>
</dbReference>
<comment type="caution">
    <text evidence="2">The sequence shown here is derived from an EMBL/GenBank/DDBJ whole genome shotgun (WGS) entry which is preliminary data.</text>
</comment>
<evidence type="ECO:0000256" key="1">
    <source>
        <dbReference type="SAM" id="MobiDB-lite"/>
    </source>
</evidence>
<evidence type="ECO:0000313" key="3">
    <source>
        <dbReference type="Proteomes" id="UP001430306"/>
    </source>
</evidence>
<feature type="region of interest" description="Disordered" evidence="1">
    <location>
        <begin position="82"/>
        <end position="152"/>
    </location>
</feature>
<proteinExistence type="predicted"/>
<evidence type="ECO:0000313" key="2">
    <source>
        <dbReference type="EMBL" id="MCC9645018.1"/>
    </source>
</evidence>
<organism evidence="2 3">
    <name type="scientific">Rhodopirellula halodulae</name>
    <dbReference type="NCBI Taxonomy" id="2894198"/>
    <lineage>
        <taxon>Bacteria</taxon>
        <taxon>Pseudomonadati</taxon>
        <taxon>Planctomycetota</taxon>
        <taxon>Planctomycetia</taxon>
        <taxon>Pirellulales</taxon>
        <taxon>Pirellulaceae</taxon>
        <taxon>Rhodopirellula</taxon>
    </lineage>
</organism>
<accession>A0ABS8NN73</accession>
<feature type="compositionally biased region" description="Basic residues" evidence="1">
    <location>
        <begin position="110"/>
        <end position="123"/>
    </location>
</feature>
<name>A0ABS8NN73_9BACT</name>
<feature type="region of interest" description="Disordered" evidence="1">
    <location>
        <begin position="43"/>
        <end position="64"/>
    </location>
</feature>